<feature type="non-terminal residue" evidence="1">
    <location>
        <position position="91"/>
    </location>
</feature>
<comment type="caution">
    <text evidence="1">The sequence shown here is derived from an EMBL/GenBank/DDBJ whole genome shotgun (WGS) entry which is preliminary data.</text>
</comment>
<keyword evidence="2" id="KW-1185">Reference proteome</keyword>
<organism evidence="1 2">
    <name type="scientific">Dentiscutata erythropus</name>
    <dbReference type="NCBI Taxonomy" id="1348616"/>
    <lineage>
        <taxon>Eukaryota</taxon>
        <taxon>Fungi</taxon>
        <taxon>Fungi incertae sedis</taxon>
        <taxon>Mucoromycota</taxon>
        <taxon>Glomeromycotina</taxon>
        <taxon>Glomeromycetes</taxon>
        <taxon>Diversisporales</taxon>
        <taxon>Gigasporaceae</taxon>
        <taxon>Dentiscutata</taxon>
    </lineage>
</organism>
<dbReference type="Proteomes" id="UP000789405">
    <property type="component" value="Unassembled WGS sequence"/>
</dbReference>
<name>A0A9N9P357_9GLOM</name>
<feature type="non-terminal residue" evidence="1">
    <location>
        <position position="1"/>
    </location>
</feature>
<dbReference type="AlphaFoldDB" id="A0A9N9P357"/>
<accession>A0A9N9P357</accession>
<protein>
    <submittedName>
        <fullName evidence="1">19683_t:CDS:1</fullName>
    </submittedName>
</protein>
<evidence type="ECO:0000313" key="1">
    <source>
        <dbReference type="EMBL" id="CAG8798691.1"/>
    </source>
</evidence>
<sequence>GHIKRDCEELRKSIEFRQWQRSHRMQANNQAKIQSQNEKFSINEVLQEKVNIVHTLESEKEKAVNTISVGPEEEIGTENIAQRLQKVEEME</sequence>
<evidence type="ECO:0000313" key="2">
    <source>
        <dbReference type="Proteomes" id="UP000789405"/>
    </source>
</evidence>
<proteinExistence type="predicted"/>
<dbReference type="EMBL" id="CAJVPY010033219">
    <property type="protein sequence ID" value="CAG8798691.1"/>
    <property type="molecule type" value="Genomic_DNA"/>
</dbReference>
<reference evidence="1" key="1">
    <citation type="submission" date="2021-06" db="EMBL/GenBank/DDBJ databases">
        <authorList>
            <person name="Kallberg Y."/>
            <person name="Tangrot J."/>
            <person name="Rosling A."/>
        </authorList>
    </citation>
    <scope>NUCLEOTIDE SEQUENCE</scope>
    <source>
        <strain evidence="1">MA453B</strain>
    </source>
</reference>
<gene>
    <name evidence="1" type="ORF">DERYTH_LOCUS22924</name>
</gene>